<name>A0AA41R5F2_9BACT</name>
<dbReference type="PANTHER" id="PTHR34547:SF1">
    <property type="entry name" value="YACP-LIKE NYN DOMAIN PROTEIN"/>
    <property type="match status" value="1"/>
</dbReference>
<accession>A0AA41R5F2</accession>
<protein>
    <submittedName>
        <fullName evidence="2">NYN domain-containing protein</fullName>
    </submittedName>
</protein>
<proteinExistence type="predicted"/>
<dbReference type="Proteomes" id="UP001165427">
    <property type="component" value="Unassembled WGS sequence"/>
</dbReference>
<sequence length="172" mass="19478">MQIVIDGYNLIRQSAWLSELDHMDLQAGRDALVDALAAYKKMKPFPITVVFDGADAPADLPRRDRRKGIEVRYSRSGELADNVIKRMAARMREKLMVVSSDGDVKTYAAARGAAVIDAVDFEKRMAMARMVDMKGAPEEDDGQDRRLDTKKTGPSRRLPKQQRRMRRKIAKL</sequence>
<keyword evidence="3" id="KW-1185">Reference proteome</keyword>
<evidence type="ECO:0000256" key="1">
    <source>
        <dbReference type="SAM" id="MobiDB-lite"/>
    </source>
</evidence>
<feature type="region of interest" description="Disordered" evidence="1">
    <location>
        <begin position="133"/>
        <end position="172"/>
    </location>
</feature>
<comment type="caution">
    <text evidence="2">The sequence shown here is derived from an EMBL/GenBank/DDBJ whole genome shotgun (WGS) entry which is preliminary data.</text>
</comment>
<feature type="compositionally biased region" description="Basic and acidic residues" evidence="1">
    <location>
        <begin position="133"/>
        <end position="151"/>
    </location>
</feature>
<feature type="compositionally biased region" description="Basic residues" evidence="1">
    <location>
        <begin position="153"/>
        <end position="172"/>
    </location>
</feature>
<organism evidence="2 3">
    <name type="scientific">Desulfatitalea alkaliphila</name>
    <dbReference type="NCBI Taxonomy" id="2929485"/>
    <lineage>
        <taxon>Bacteria</taxon>
        <taxon>Pseudomonadati</taxon>
        <taxon>Thermodesulfobacteriota</taxon>
        <taxon>Desulfobacteria</taxon>
        <taxon>Desulfobacterales</taxon>
        <taxon>Desulfosarcinaceae</taxon>
        <taxon>Desulfatitalea</taxon>
    </lineage>
</organism>
<evidence type="ECO:0000313" key="3">
    <source>
        <dbReference type="Proteomes" id="UP001165427"/>
    </source>
</evidence>
<dbReference type="Pfam" id="PF05991">
    <property type="entry name" value="NYN_YacP"/>
    <property type="match status" value="1"/>
</dbReference>
<dbReference type="EMBL" id="JALJRB010000012">
    <property type="protein sequence ID" value="MCJ8501320.1"/>
    <property type="molecule type" value="Genomic_DNA"/>
</dbReference>
<dbReference type="PANTHER" id="PTHR34547">
    <property type="entry name" value="YACP-LIKE NYN DOMAIN PROTEIN"/>
    <property type="match status" value="1"/>
</dbReference>
<reference evidence="2" key="1">
    <citation type="submission" date="2022-04" db="EMBL/GenBank/DDBJ databases">
        <title>Desulfatitalea alkaliphila sp. nov., a novel anaerobic sulfate-reducing bacterium isolated from terrestrial mud volcano, Taman Peninsula, Russia.</title>
        <authorList>
            <person name="Khomyakova M.A."/>
            <person name="Merkel A.Y."/>
            <person name="Slobodkin A.I."/>
        </authorList>
    </citation>
    <scope>NUCLEOTIDE SEQUENCE</scope>
    <source>
        <strain evidence="2">M08but</strain>
    </source>
</reference>
<dbReference type="RefSeq" id="WP_246908568.1">
    <property type="nucleotide sequence ID" value="NZ_JALJRB010000012.1"/>
</dbReference>
<evidence type="ECO:0000313" key="2">
    <source>
        <dbReference type="EMBL" id="MCJ8501320.1"/>
    </source>
</evidence>
<dbReference type="AlphaFoldDB" id="A0AA41R5F2"/>
<dbReference type="InterPro" id="IPR010298">
    <property type="entry name" value="YacP-like"/>
</dbReference>
<gene>
    <name evidence="2" type="ORF">MRX98_12115</name>
</gene>